<dbReference type="Gene3D" id="1.25.10.10">
    <property type="entry name" value="Leucine-rich Repeat Variant"/>
    <property type="match status" value="1"/>
</dbReference>
<evidence type="ECO:0000256" key="3">
    <source>
        <dbReference type="ARBA" id="ARBA00009466"/>
    </source>
</evidence>
<dbReference type="EMBL" id="JAIFTL010000081">
    <property type="protein sequence ID" value="KAG9323991.1"/>
    <property type="molecule type" value="Genomic_DNA"/>
</dbReference>
<feature type="domain" description="Exportin-7/Ran-binding protein 17 TPR repeats" evidence="9">
    <location>
        <begin position="487"/>
        <end position="747"/>
    </location>
</feature>
<dbReference type="Proteomes" id="UP000717515">
    <property type="component" value="Unassembled WGS sequence"/>
</dbReference>
<dbReference type="Pfam" id="PF25795">
    <property type="entry name" value="TPR_XPO7"/>
    <property type="match status" value="1"/>
</dbReference>
<evidence type="ECO:0000256" key="7">
    <source>
        <dbReference type="ARBA" id="ARBA00023242"/>
    </source>
</evidence>
<evidence type="ECO:0000256" key="4">
    <source>
        <dbReference type="ARBA" id="ARBA00022448"/>
    </source>
</evidence>
<evidence type="ECO:0000256" key="8">
    <source>
        <dbReference type="SAM" id="MobiDB-lite"/>
    </source>
</evidence>
<sequence length="1236" mass="140452">MMAASLDLHSLEQYCETLYNPSSQASRIQVESLLNYHFPTFSLSSANTAASSLSATALAMPGEDDALHKGHSPDINSPIESALFCRSLLENTKNPYALMQHIFGRTNHARCGHQLKESDQRASSREPVWFATSRLRNLVEDHFTTFTPAEQVGLRTFVLRYIYQNPDAQAFILTAQAQLFAIITKLGWIENEEFRALVDQIQVFFQPGTTVAYRIIGIRLLTAVATEMNLTSNRTPTKFRKIAVSFRDTQLLPIFQFALTMLSSVLQLTDPDGEKLKESILTLMRTCLNFDFIGTLPDESSDDVGSLQAPTTWRVVFEEPGYLDVLWACWKKFPSPASVLVMECLSQAASIRRSLFSSDESRNTYIHHIMQETLLTLKTREGQSKLQDVGNFHEFCRMLSKFRSTFQLAEVCEFKEFEQWISMIGDFTASGFHSWKWSPNSVPYLLTFWSKMVSSLSSAKQATQEYIQSTTVDLSRAYLKSRLECAQAAIDGEVDDPLESEEAVVTTLEMYATLARSKYIESGRYVATEFKDLVKRHRELIQTASTGSTSPTFGTSELKERLQVVEMQITWMMYMIAALIGGRISYQSTAEQDQMDGELASEVLGFIQQAQLWIAQRPLYLASPDAHLYVQSAIIFFYTQFRSSYIGEESSKSVKVYNILSERWGLNGPNQVLDVIMNSSLGNLRSSGDPEWRKQEDQLVVRTLRLYTQLASGYSSVKHIRKLDTTKALLRNHSASEFRFLELSKKSSDTEVARSRMVYYTMLSRILFAEDNVEADFWRFVKPWEVALDQVTLAFEGTSDLSEEQIRLILLGIFKDLRGFVSSITNRKQYTLFFEWFYPEYTPIVVRAIEIWPHDELGIAILRFWHEFASNKSSRVTFDSSSPNGILLFRETSNILYTYGQNLLSRPLSNANVRWSEKYKGIMLYFSVLSASLSGKYVNFGVFKLYGDKALSRVLDTFFSLMLAIPVEDMICFPKLAHSYFSMLDVFTTDHMTGMAIMPQPVLAYMFQSLGEIINIQNPDTLSSTMACSAIDKICTFVLNWILKDKIRKSEGQDDLQSNGSPDLSGHGLVGSSAGSGSNSQRSSVELSHGPPVSSGSRPVSKHRQQQQQQQQETHWLVEYLMSNKDILSYLFVILFQVISFENRSNYWSLSRPLLGLILLNRGFFVDYTNSFIQSQLPDRQEQVQTAVNALMEGIEVNLSTLNRDRFTQNITSFRRECTQMTLMSVTSPSEDNGML</sequence>
<comment type="caution">
    <text evidence="10">The sequence shown here is derived from an EMBL/GenBank/DDBJ whole genome shotgun (WGS) entry which is preliminary data.</text>
</comment>
<evidence type="ECO:0000256" key="2">
    <source>
        <dbReference type="ARBA" id="ARBA00004496"/>
    </source>
</evidence>
<evidence type="ECO:0000256" key="5">
    <source>
        <dbReference type="ARBA" id="ARBA00022490"/>
    </source>
</evidence>
<comment type="subcellular location">
    <subcellularLocation>
        <location evidence="2">Cytoplasm</location>
    </subcellularLocation>
    <subcellularLocation>
        <location evidence="1">Nucleus</location>
    </subcellularLocation>
</comment>
<dbReference type="GO" id="GO:0005049">
    <property type="term" value="F:nuclear export signal receptor activity"/>
    <property type="evidence" value="ECO:0007669"/>
    <property type="project" value="InterPro"/>
</dbReference>
<reference evidence="10" key="1">
    <citation type="submission" date="2021-07" db="EMBL/GenBank/DDBJ databases">
        <title>Draft genome of Mortierella alpina, strain LL118, isolated from an aspen leaf litter sample.</title>
        <authorList>
            <person name="Yang S."/>
            <person name="Vinatzer B.A."/>
        </authorList>
    </citation>
    <scope>NUCLEOTIDE SEQUENCE</scope>
    <source>
        <strain evidence="10">LL118</strain>
    </source>
</reference>
<protein>
    <recommendedName>
        <fullName evidence="9">Exportin-7/Ran-binding protein 17 TPR repeats domain-containing protein</fullName>
    </recommendedName>
</protein>
<evidence type="ECO:0000259" key="9">
    <source>
        <dbReference type="Pfam" id="PF25795"/>
    </source>
</evidence>
<evidence type="ECO:0000256" key="6">
    <source>
        <dbReference type="ARBA" id="ARBA00022927"/>
    </source>
</evidence>
<dbReference type="InterPro" id="IPR011989">
    <property type="entry name" value="ARM-like"/>
</dbReference>
<evidence type="ECO:0000313" key="10">
    <source>
        <dbReference type="EMBL" id="KAG9323991.1"/>
    </source>
</evidence>
<comment type="similarity">
    <text evidence="3">Belongs to the exportin family.</text>
</comment>
<accession>A0A9P8CZ16</accession>
<dbReference type="PANTHER" id="PTHR12596">
    <property type="entry name" value="EXPORTIN 4,7-RELATED"/>
    <property type="match status" value="1"/>
</dbReference>
<keyword evidence="4" id="KW-0813">Transport</keyword>
<evidence type="ECO:0000313" key="11">
    <source>
        <dbReference type="Proteomes" id="UP000717515"/>
    </source>
</evidence>
<proteinExistence type="inferred from homology"/>
<organism evidence="10 11">
    <name type="scientific">Mortierella alpina</name>
    <name type="common">Oleaginous fungus</name>
    <name type="synonym">Mortierella renispora</name>
    <dbReference type="NCBI Taxonomy" id="64518"/>
    <lineage>
        <taxon>Eukaryota</taxon>
        <taxon>Fungi</taxon>
        <taxon>Fungi incertae sedis</taxon>
        <taxon>Mucoromycota</taxon>
        <taxon>Mortierellomycotina</taxon>
        <taxon>Mortierellomycetes</taxon>
        <taxon>Mortierellales</taxon>
        <taxon>Mortierellaceae</taxon>
        <taxon>Mortierella</taxon>
    </lineage>
</organism>
<name>A0A9P8CZ16_MORAP</name>
<dbReference type="SUPFAM" id="SSF48371">
    <property type="entry name" value="ARM repeat"/>
    <property type="match status" value="1"/>
</dbReference>
<dbReference type="GO" id="GO:0005643">
    <property type="term" value="C:nuclear pore"/>
    <property type="evidence" value="ECO:0007669"/>
    <property type="project" value="TreeGrafter"/>
</dbReference>
<dbReference type="InterPro" id="IPR057947">
    <property type="entry name" value="TPR_XPO7/RBP17"/>
</dbReference>
<keyword evidence="6" id="KW-0653">Protein transport</keyword>
<dbReference type="InterPro" id="IPR016024">
    <property type="entry name" value="ARM-type_fold"/>
</dbReference>
<feature type="region of interest" description="Disordered" evidence="8">
    <location>
        <begin position="1052"/>
        <end position="1108"/>
    </location>
</feature>
<dbReference type="GO" id="GO:0006611">
    <property type="term" value="P:protein export from nucleus"/>
    <property type="evidence" value="ECO:0007669"/>
    <property type="project" value="TreeGrafter"/>
</dbReference>
<dbReference type="GO" id="GO:0005737">
    <property type="term" value="C:cytoplasm"/>
    <property type="evidence" value="ECO:0007669"/>
    <property type="project" value="UniProtKB-SubCell"/>
</dbReference>
<dbReference type="AlphaFoldDB" id="A0A9P8CZ16"/>
<evidence type="ECO:0000256" key="1">
    <source>
        <dbReference type="ARBA" id="ARBA00004123"/>
    </source>
</evidence>
<feature type="compositionally biased region" description="Low complexity" evidence="8">
    <location>
        <begin position="1065"/>
        <end position="1099"/>
    </location>
</feature>
<keyword evidence="5" id="KW-0963">Cytoplasm</keyword>
<dbReference type="InterPro" id="IPR044189">
    <property type="entry name" value="XPO4/7-like"/>
</dbReference>
<keyword evidence="7" id="KW-0539">Nucleus</keyword>
<dbReference type="PANTHER" id="PTHR12596:SF2">
    <property type="entry name" value="EXPORTIN-7 ISOFORM X1"/>
    <property type="match status" value="1"/>
</dbReference>
<gene>
    <name evidence="10" type="ORF">KVV02_007313</name>
</gene>